<protein>
    <recommendedName>
        <fullName evidence="4">DUF4345 domain-containing protein</fullName>
    </recommendedName>
</protein>
<organism evidence="2 3">
    <name type="scientific">Mesorhizobium huakuii</name>
    <dbReference type="NCBI Taxonomy" id="28104"/>
    <lineage>
        <taxon>Bacteria</taxon>
        <taxon>Pseudomonadati</taxon>
        <taxon>Pseudomonadota</taxon>
        <taxon>Alphaproteobacteria</taxon>
        <taxon>Hyphomicrobiales</taxon>
        <taxon>Phyllobacteriaceae</taxon>
        <taxon>Mesorhizobium</taxon>
    </lineage>
</organism>
<proteinExistence type="predicted"/>
<dbReference type="RefSeq" id="WP_322418797.1">
    <property type="nucleotide sequence ID" value="NZ_CP139858.1"/>
</dbReference>
<evidence type="ECO:0000256" key="1">
    <source>
        <dbReference type="SAM" id="Phobius"/>
    </source>
</evidence>
<feature type="transmembrane region" description="Helical" evidence="1">
    <location>
        <begin position="107"/>
        <end position="126"/>
    </location>
</feature>
<evidence type="ECO:0000313" key="2">
    <source>
        <dbReference type="EMBL" id="WQB98510.1"/>
    </source>
</evidence>
<evidence type="ECO:0008006" key="4">
    <source>
        <dbReference type="Google" id="ProtNLM"/>
    </source>
</evidence>
<gene>
    <name evidence="2" type="ORF">U0R22_002663</name>
</gene>
<keyword evidence="1" id="KW-1133">Transmembrane helix</keyword>
<feature type="transmembrane region" description="Helical" evidence="1">
    <location>
        <begin position="77"/>
        <end position="101"/>
    </location>
</feature>
<name>A0ABZ0VM60_9HYPH</name>
<sequence length="132" mass="13972">MEQNSVAKPPNRRSTGVIVVGIFAVIAGLGEVVVGFTGNYLGILSNSMTPSFSTGVVGLFYSLGGFFLLITRMKWGAVLAISFIGAEILGRIYLIAIGIAPGKGFDAVKILVGGLIALGLIIYILFKWRSFD</sequence>
<accession>A0ABZ0VM60</accession>
<feature type="transmembrane region" description="Helical" evidence="1">
    <location>
        <begin position="52"/>
        <end position="70"/>
    </location>
</feature>
<keyword evidence="3" id="KW-1185">Reference proteome</keyword>
<dbReference type="EMBL" id="CP139858">
    <property type="protein sequence ID" value="WQB98510.1"/>
    <property type="molecule type" value="Genomic_DNA"/>
</dbReference>
<dbReference type="Proteomes" id="UP001322481">
    <property type="component" value="Chromosome"/>
</dbReference>
<feature type="transmembrane region" description="Helical" evidence="1">
    <location>
        <begin position="17"/>
        <end position="40"/>
    </location>
</feature>
<keyword evidence="1" id="KW-0472">Membrane</keyword>
<reference evidence="2 3" key="1">
    <citation type="submission" date="2023-11" db="EMBL/GenBank/DDBJ databases">
        <authorList>
            <person name="Panchal A.K."/>
            <person name="Meaney J.S."/>
            <person name="Karas B.J."/>
            <person name="diCenzo G.C."/>
        </authorList>
    </citation>
    <scope>NUCLEOTIDE SEQUENCE [LARGE SCALE GENOMIC DNA]</scope>
    <source>
        <strain evidence="2 3">NZP2235</strain>
    </source>
</reference>
<evidence type="ECO:0000313" key="3">
    <source>
        <dbReference type="Proteomes" id="UP001322481"/>
    </source>
</evidence>
<keyword evidence="1" id="KW-0812">Transmembrane</keyword>